<dbReference type="InterPro" id="IPR046623">
    <property type="entry name" value="DUF6536"/>
</dbReference>
<feature type="transmembrane region" description="Helical" evidence="2">
    <location>
        <begin position="497"/>
        <end position="516"/>
    </location>
</feature>
<evidence type="ECO:0000256" key="2">
    <source>
        <dbReference type="SAM" id="Phobius"/>
    </source>
</evidence>
<keyword evidence="2" id="KW-0812">Transmembrane</keyword>
<evidence type="ECO:0000256" key="1">
    <source>
        <dbReference type="SAM" id="MobiDB-lite"/>
    </source>
</evidence>
<reference evidence="4" key="1">
    <citation type="journal article" date="2020" name="Stud. Mycol.">
        <title>101 Dothideomycetes genomes: a test case for predicting lifestyles and emergence of pathogens.</title>
        <authorList>
            <person name="Haridas S."/>
            <person name="Albert R."/>
            <person name="Binder M."/>
            <person name="Bloem J."/>
            <person name="Labutti K."/>
            <person name="Salamov A."/>
            <person name="Andreopoulos B."/>
            <person name="Baker S."/>
            <person name="Barry K."/>
            <person name="Bills G."/>
            <person name="Bluhm B."/>
            <person name="Cannon C."/>
            <person name="Castanera R."/>
            <person name="Culley D."/>
            <person name="Daum C."/>
            <person name="Ezra D."/>
            <person name="Gonzalez J."/>
            <person name="Henrissat B."/>
            <person name="Kuo A."/>
            <person name="Liang C."/>
            <person name="Lipzen A."/>
            <person name="Lutzoni F."/>
            <person name="Magnuson J."/>
            <person name="Mondo S."/>
            <person name="Nolan M."/>
            <person name="Ohm R."/>
            <person name="Pangilinan J."/>
            <person name="Park H.-J."/>
            <person name="Ramirez L."/>
            <person name="Alfaro M."/>
            <person name="Sun H."/>
            <person name="Tritt A."/>
            <person name="Yoshinaga Y."/>
            <person name="Zwiers L.-H."/>
            <person name="Turgeon B."/>
            <person name="Goodwin S."/>
            <person name="Spatafora J."/>
            <person name="Crous P."/>
            <person name="Grigoriev I."/>
        </authorList>
    </citation>
    <scope>NUCLEOTIDE SEQUENCE</scope>
    <source>
        <strain evidence="4">CBS 269.34</strain>
    </source>
</reference>
<evidence type="ECO:0000313" key="4">
    <source>
        <dbReference type="EMBL" id="KAF2500561.1"/>
    </source>
</evidence>
<dbReference type="PANTHER" id="PTHR35395">
    <property type="entry name" value="DUF6536 DOMAIN-CONTAINING PROTEIN"/>
    <property type="match status" value="1"/>
</dbReference>
<dbReference type="Pfam" id="PF20163">
    <property type="entry name" value="DUF6536"/>
    <property type="match status" value="1"/>
</dbReference>
<feature type="compositionally biased region" description="Basic and acidic residues" evidence="1">
    <location>
        <begin position="698"/>
        <end position="707"/>
    </location>
</feature>
<feature type="transmembrane region" description="Helical" evidence="2">
    <location>
        <begin position="130"/>
        <end position="150"/>
    </location>
</feature>
<dbReference type="PANTHER" id="PTHR35395:SF1">
    <property type="entry name" value="DUF6536 DOMAIN-CONTAINING PROTEIN"/>
    <property type="match status" value="1"/>
</dbReference>
<feature type="domain" description="DUF6536" evidence="3">
    <location>
        <begin position="74"/>
        <end position="222"/>
    </location>
</feature>
<organism evidence="4 5">
    <name type="scientific">Lophium mytilinum</name>
    <dbReference type="NCBI Taxonomy" id="390894"/>
    <lineage>
        <taxon>Eukaryota</taxon>
        <taxon>Fungi</taxon>
        <taxon>Dikarya</taxon>
        <taxon>Ascomycota</taxon>
        <taxon>Pezizomycotina</taxon>
        <taxon>Dothideomycetes</taxon>
        <taxon>Pleosporomycetidae</taxon>
        <taxon>Mytilinidiales</taxon>
        <taxon>Mytilinidiaceae</taxon>
        <taxon>Lophium</taxon>
    </lineage>
</organism>
<keyword evidence="2" id="KW-1133">Transmembrane helix</keyword>
<feature type="region of interest" description="Disordered" evidence="1">
    <location>
        <begin position="678"/>
        <end position="707"/>
    </location>
</feature>
<feature type="transmembrane region" description="Helical" evidence="2">
    <location>
        <begin position="441"/>
        <end position="460"/>
    </location>
</feature>
<evidence type="ECO:0000259" key="3">
    <source>
        <dbReference type="Pfam" id="PF20163"/>
    </source>
</evidence>
<feature type="transmembrane region" description="Helical" evidence="2">
    <location>
        <begin position="339"/>
        <end position="360"/>
    </location>
</feature>
<feature type="transmembrane region" description="Helical" evidence="2">
    <location>
        <begin position="80"/>
        <end position="101"/>
    </location>
</feature>
<dbReference type="EMBL" id="MU004183">
    <property type="protein sequence ID" value="KAF2500561.1"/>
    <property type="molecule type" value="Genomic_DNA"/>
</dbReference>
<accession>A0A6A6R7M4</accession>
<feature type="transmembrane region" description="Helical" evidence="2">
    <location>
        <begin position="611"/>
        <end position="632"/>
    </location>
</feature>
<evidence type="ECO:0000313" key="5">
    <source>
        <dbReference type="Proteomes" id="UP000799750"/>
    </source>
</evidence>
<dbReference type="AlphaFoldDB" id="A0A6A6R7M4"/>
<keyword evidence="2" id="KW-0472">Membrane</keyword>
<keyword evidence="5" id="KW-1185">Reference proteome</keyword>
<sequence length="707" mass="78024">MSLARIRLRQCCHSSTSAKSPFFTRRSSIAALFSPFKRRSDFQDHFRHNKQEMRSHAKAPGPFVRWRLKHQGDWRQSVKFAFIFTAAILSLNLLFIIVVAAKATHESTTSVVIYDGICKKAGRYSSTFHFVINAASSIVLASSSYCLQCLSAPTRDDVDRAHADKTWMDIGILSFRNVRRISTTRRGLWILLVLSSLPLHLLFNSVVFTTISSSEYDIYSAPTGHEEALNRISAWPNYQNGSLVRLDNAACITAYSRGYHVGWGDVIVFSNIPEPVYNVSISLADYDWMCASAVDLSVSCFSYLSNITASNWTYPAANYRVTSCLAEVKEEHCRLKASLTLLIAVAVANIAKLVVIYALLLAEERPLLTLGDSIASFISTPDAYTSGRFRSVELRSGGVIGRVAVYDGKLQKRGSVPLLNSKPLQLQGSELQRARFRGGRLFVCGAITILLLALLLAVYFPSMQKQYGGLLSFQEMKQLGFGPSDPASQLQWGDHGFAGNVLIANAGQLLFSMLYFSYNGMLTSVSVAREWNNFGLRPKGLRVSEKPRQAQRSTYFLSLPYRFAAPLLLISATMHWLLSQSIFFINVDGYSRMGVHDPALDITTVGLSPNALLAVMVGLVAMLVFMGVVNALRLRAKVPYVGSCSVLIAVACHPSMDEKDEMVTRPLCLEALQEHAEDDGNGSYRFTPGSADGGQKGLLREGEELGA</sequence>
<proteinExistence type="predicted"/>
<name>A0A6A6R7M4_9PEZI</name>
<dbReference type="Proteomes" id="UP000799750">
    <property type="component" value="Unassembled WGS sequence"/>
</dbReference>
<feature type="transmembrane region" description="Helical" evidence="2">
    <location>
        <begin position="188"/>
        <end position="208"/>
    </location>
</feature>
<feature type="transmembrane region" description="Helical" evidence="2">
    <location>
        <begin position="555"/>
        <end position="578"/>
    </location>
</feature>
<protein>
    <recommendedName>
        <fullName evidence="3">DUF6536 domain-containing protein</fullName>
    </recommendedName>
</protein>
<gene>
    <name evidence="4" type="ORF">BU16DRAFT_251071</name>
</gene>
<dbReference type="OrthoDB" id="5429634at2759"/>